<organism evidence="3 4">
    <name type="scientific">Halomonas alkalicola</name>
    <dbReference type="NCBI Taxonomy" id="1930622"/>
    <lineage>
        <taxon>Bacteria</taxon>
        <taxon>Pseudomonadati</taxon>
        <taxon>Pseudomonadota</taxon>
        <taxon>Gammaproteobacteria</taxon>
        <taxon>Oceanospirillales</taxon>
        <taxon>Halomonadaceae</taxon>
        <taxon>Halomonas</taxon>
    </lineage>
</organism>
<dbReference type="Gene3D" id="1.10.30.50">
    <property type="match status" value="1"/>
</dbReference>
<keyword evidence="3" id="KW-0255">Endonuclease</keyword>
<evidence type="ECO:0000313" key="4">
    <source>
        <dbReference type="Proteomes" id="UP001235344"/>
    </source>
</evidence>
<dbReference type="EMBL" id="CP131913">
    <property type="protein sequence ID" value="WLI74931.1"/>
    <property type="molecule type" value="Genomic_DNA"/>
</dbReference>
<reference evidence="3 4" key="1">
    <citation type="submission" date="2023-08" db="EMBL/GenBank/DDBJ databases">
        <title>Transcriptome Analysis of Halomonas alkalicola CICC 11012s to Identify the Genes Involved in Alkaline Tolerances.</title>
        <authorList>
            <person name="Zhai L."/>
        </authorList>
    </citation>
    <scope>NUCLEOTIDE SEQUENCE [LARGE SCALE GENOMIC DNA]</scope>
    <source>
        <strain evidence="3 4">CICC 11012s</strain>
    </source>
</reference>
<accession>A0ABY9H8X1</accession>
<dbReference type="RefSeq" id="WP_235048473.1">
    <property type="nucleotide sequence ID" value="NZ_CP131913.1"/>
</dbReference>
<dbReference type="InterPro" id="IPR003615">
    <property type="entry name" value="HNH_nuc"/>
</dbReference>
<dbReference type="Proteomes" id="UP001235344">
    <property type="component" value="Chromosome"/>
</dbReference>
<name>A0ABY9H8X1_9GAMM</name>
<dbReference type="Pfam" id="PF13395">
    <property type="entry name" value="HNH_4"/>
    <property type="match status" value="1"/>
</dbReference>
<keyword evidence="3" id="KW-0540">Nuclease</keyword>
<evidence type="ECO:0000313" key="3">
    <source>
        <dbReference type="EMBL" id="WLI74931.1"/>
    </source>
</evidence>
<proteinExistence type="predicted"/>
<keyword evidence="3" id="KW-0378">Hydrolase</keyword>
<feature type="region of interest" description="Disordered" evidence="1">
    <location>
        <begin position="118"/>
        <end position="137"/>
    </location>
</feature>
<dbReference type="GO" id="GO:0004519">
    <property type="term" value="F:endonuclease activity"/>
    <property type="evidence" value="ECO:0007669"/>
    <property type="project" value="UniProtKB-KW"/>
</dbReference>
<evidence type="ECO:0000259" key="2">
    <source>
        <dbReference type="Pfam" id="PF13395"/>
    </source>
</evidence>
<gene>
    <name evidence="3" type="ORF">B6N23_08385</name>
</gene>
<protein>
    <submittedName>
        <fullName evidence="3">HNH endonuclease domain-containing protein</fullName>
    </submittedName>
</protein>
<sequence length="137" mass="15932">MQDYNPQADVGLLHRALTWPESRRETHKVRRLIARHLIRPAPLHCVWSHQDLHRHHYAVDHCFPWSRWQNNDLWNLLPTTERANAAKSDRLPAAALMEHARQDILAWWEILDAEPAVSTPTCRRNSSSSSCRTSSTS</sequence>
<evidence type="ECO:0000256" key="1">
    <source>
        <dbReference type="SAM" id="MobiDB-lite"/>
    </source>
</evidence>
<keyword evidence="4" id="KW-1185">Reference proteome</keyword>
<feature type="domain" description="HNH nuclease" evidence="2">
    <location>
        <begin position="49"/>
        <end position="92"/>
    </location>
</feature>